<dbReference type="RefSeq" id="WP_217068523.1">
    <property type="nucleotide sequence ID" value="NZ_JAHQCS010000168.1"/>
</dbReference>
<reference evidence="1 2" key="1">
    <citation type="submission" date="2021-06" db="EMBL/GenBank/DDBJ databases">
        <title>Bacillus sp. RD4P76, an endophyte from a halophyte.</title>
        <authorList>
            <person name="Sun J.-Q."/>
        </authorList>
    </citation>
    <scope>NUCLEOTIDE SEQUENCE [LARGE SCALE GENOMIC DNA]</scope>
    <source>
        <strain evidence="1 2">CGMCC 1.15917</strain>
    </source>
</reference>
<comment type="caution">
    <text evidence="1">The sequence shown here is derived from an EMBL/GenBank/DDBJ whole genome shotgun (WGS) entry which is preliminary data.</text>
</comment>
<sequence>MLTIQFKDFKLCEAFYNQLLLSMNTYGGVKKAVYIEEVEDYTNLCIDLITIDGEENARRHCVASVLTNVTIKNILPVWIEEWLRESFHYSDPFEIEAIQGYARDLFFYPKTMIPLKTTFVSWQNEMFELYYQLIRNTIQFSYDSFLKFRLREQKEQLVEVVEKAIDEYKMEHDYQEMLNTCRDYIKSNPARIHTIHLYLDQEVKMVDQQGETISINQIRSWLSKELNFEAPLPINERVIGPLVCMAPEKLIVYPLNTQQGLLQTLLLIFEERMEIKEGETEIAYSSYV</sequence>
<dbReference type="Pfam" id="PF08812">
    <property type="entry name" value="YtxC"/>
    <property type="match status" value="1"/>
</dbReference>
<gene>
    <name evidence="1" type="ORF">KS419_20750</name>
</gene>
<dbReference type="EMBL" id="JAHQCS010000168">
    <property type="protein sequence ID" value="MBU9714170.1"/>
    <property type="molecule type" value="Genomic_DNA"/>
</dbReference>
<name>A0ABS6JP49_9BACI</name>
<dbReference type="Proteomes" id="UP000784880">
    <property type="component" value="Unassembled WGS sequence"/>
</dbReference>
<proteinExistence type="predicted"/>
<evidence type="ECO:0000313" key="2">
    <source>
        <dbReference type="Proteomes" id="UP000784880"/>
    </source>
</evidence>
<protein>
    <submittedName>
        <fullName evidence="1">Sporulation protein YtxC</fullName>
    </submittedName>
</protein>
<keyword evidence="2" id="KW-1185">Reference proteome</keyword>
<organism evidence="1 2">
    <name type="scientific">Evansella tamaricis</name>
    <dbReference type="NCBI Taxonomy" id="2069301"/>
    <lineage>
        <taxon>Bacteria</taxon>
        <taxon>Bacillati</taxon>
        <taxon>Bacillota</taxon>
        <taxon>Bacilli</taxon>
        <taxon>Bacillales</taxon>
        <taxon>Bacillaceae</taxon>
        <taxon>Evansella</taxon>
    </lineage>
</organism>
<evidence type="ECO:0000313" key="1">
    <source>
        <dbReference type="EMBL" id="MBU9714170.1"/>
    </source>
</evidence>
<dbReference type="InterPro" id="IPR014199">
    <property type="entry name" value="Spore_YtxC"/>
</dbReference>
<accession>A0ABS6JP49</accession>